<organism evidence="2 3">
    <name type="scientific">Phytophthora oleae</name>
    <dbReference type="NCBI Taxonomy" id="2107226"/>
    <lineage>
        <taxon>Eukaryota</taxon>
        <taxon>Sar</taxon>
        <taxon>Stramenopiles</taxon>
        <taxon>Oomycota</taxon>
        <taxon>Peronosporomycetes</taxon>
        <taxon>Peronosporales</taxon>
        <taxon>Peronosporaceae</taxon>
        <taxon>Phytophthora</taxon>
    </lineage>
</organism>
<evidence type="ECO:0000313" key="2">
    <source>
        <dbReference type="EMBL" id="KAL3662723.1"/>
    </source>
</evidence>
<gene>
    <name evidence="2" type="ORF">V7S43_012127</name>
</gene>
<dbReference type="EMBL" id="JBIMZQ010000030">
    <property type="protein sequence ID" value="KAL3662723.1"/>
    <property type="molecule type" value="Genomic_DNA"/>
</dbReference>
<keyword evidence="3" id="KW-1185">Reference proteome</keyword>
<proteinExistence type="predicted"/>
<sequence length="124" mass="13930">MPPRRVTRREEEPSRRRLEGRVGAERARLVREHRAYVEGKRDRDANFTDEEEKENEAVQPSTPGRRPRMTVATPYSSTPTYMKPGALVTFYNALAKTPKLGGKSPAADLYAEGLAEQAAAVEEE</sequence>
<evidence type="ECO:0000313" key="3">
    <source>
        <dbReference type="Proteomes" id="UP001632037"/>
    </source>
</evidence>
<name>A0ABD3F7J9_9STRA</name>
<protein>
    <submittedName>
        <fullName evidence="2">Uncharacterized protein</fullName>
    </submittedName>
</protein>
<feature type="region of interest" description="Disordered" evidence="1">
    <location>
        <begin position="39"/>
        <end position="80"/>
    </location>
</feature>
<evidence type="ECO:0000256" key="1">
    <source>
        <dbReference type="SAM" id="MobiDB-lite"/>
    </source>
</evidence>
<accession>A0ABD3F7J9</accession>
<feature type="compositionally biased region" description="Basic and acidic residues" evidence="1">
    <location>
        <begin position="8"/>
        <end position="21"/>
    </location>
</feature>
<comment type="caution">
    <text evidence="2">The sequence shown here is derived from an EMBL/GenBank/DDBJ whole genome shotgun (WGS) entry which is preliminary data.</text>
</comment>
<dbReference type="Proteomes" id="UP001632037">
    <property type="component" value="Unassembled WGS sequence"/>
</dbReference>
<dbReference type="AlphaFoldDB" id="A0ABD3F7J9"/>
<reference evidence="2 3" key="1">
    <citation type="submission" date="2024-09" db="EMBL/GenBank/DDBJ databases">
        <title>Genome sequencing and assembly of Phytophthora oleae, isolate VK10A, causative agent of rot of olive drupes.</title>
        <authorList>
            <person name="Conti Taguali S."/>
            <person name="Riolo M."/>
            <person name="La Spada F."/>
            <person name="Cacciola S.O."/>
            <person name="Dionisio G."/>
        </authorList>
    </citation>
    <scope>NUCLEOTIDE SEQUENCE [LARGE SCALE GENOMIC DNA]</scope>
    <source>
        <strain evidence="2 3">VK10A</strain>
    </source>
</reference>
<feature type="region of interest" description="Disordered" evidence="1">
    <location>
        <begin position="1"/>
        <end position="21"/>
    </location>
</feature>